<dbReference type="Gene3D" id="1.10.601.10">
    <property type="entry name" value="RNA Polymerase Primary Sigma Factor"/>
    <property type="match status" value="1"/>
</dbReference>
<reference evidence="8 9" key="1">
    <citation type="journal article" date="2009" name="Stand. Genomic Sci.">
        <title>Complete genome sequence of Pirellula staleyi type strain (ATCC 27377).</title>
        <authorList>
            <person name="Clum A."/>
            <person name="Tindall B.J."/>
            <person name="Sikorski J."/>
            <person name="Ivanova N."/>
            <person name="Mavrommatis K."/>
            <person name="Lucas S."/>
            <person name="Glavina del Rio T."/>
            <person name="Nolan M."/>
            <person name="Chen F."/>
            <person name="Tice H."/>
            <person name="Pitluck S."/>
            <person name="Cheng J.F."/>
            <person name="Chertkov O."/>
            <person name="Brettin T."/>
            <person name="Han C."/>
            <person name="Detter J.C."/>
            <person name="Kuske C."/>
            <person name="Bruce D."/>
            <person name="Goodwin L."/>
            <person name="Ovchinikova G."/>
            <person name="Pati A."/>
            <person name="Mikhailova N."/>
            <person name="Chen A."/>
            <person name="Palaniappan K."/>
            <person name="Land M."/>
            <person name="Hauser L."/>
            <person name="Chang Y.J."/>
            <person name="Jeffries C.D."/>
            <person name="Chain P."/>
            <person name="Rohde M."/>
            <person name="Goker M."/>
            <person name="Bristow J."/>
            <person name="Eisen J.A."/>
            <person name="Markowitz V."/>
            <person name="Hugenholtz P."/>
            <person name="Kyrpides N.C."/>
            <person name="Klenk H.P."/>
            <person name="Lapidus A."/>
        </authorList>
    </citation>
    <scope>NUCLEOTIDE SEQUENCE [LARGE SCALE GENOMIC DNA]</scope>
    <source>
        <strain evidence="9">ATCC 27377 / DSM 6068 / ICPB 4128</strain>
    </source>
</reference>
<dbReference type="Gene3D" id="1.10.10.10">
    <property type="entry name" value="Winged helix-like DNA-binding domain superfamily/Winged helix DNA-binding domain"/>
    <property type="match status" value="1"/>
</dbReference>
<dbReference type="InterPro" id="IPR007627">
    <property type="entry name" value="RNA_pol_sigma70_r2"/>
</dbReference>
<dbReference type="PRINTS" id="PR00046">
    <property type="entry name" value="SIGMA70FCT"/>
</dbReference>
<proteinExistence type="predicted"/>
<dbReference type="PANTHER" id="PTHR30603:SF60">
    <property type="entry name" value="RNA POLYMERASE SIGMA FACTOR RPOD"/>
    <property type="match status" value="1"/>
</dbReference>
<dbReference type="InterPro" id="IPR013324">
    <property type="entry name" value="RNA_pol_sigma_r3/r4-like"/>
</dbReference>
<keyword evidence="3" id="KW-0238">DNA-binding</keyword>
<dbReference type="GO" id="GO:0016987">
    <property type="term" value="F:sigma factor activity"/>
    <property type="evidence" value="ECO:0007669"/>
    <property type="project" value="UniProtKB-KW"/>
</dbReference>
<dbReference type="PANTHER" id="PTHR30603">
    <property type="entry name" value="RNA POLYMERASE SIGMA FACTOR RPO"/>
    <property type="match status" value="1"/>
</dbReference>
<protein>
    <submittedName>
        <fullName evidence="8">RNA polymerase, sigma 32 subunit, RpoH</fullName>
    </submittedName>
</protein>
<dbReference type="NCBIfam" id="TIGR02937">
    <property type="entry name" value="sigma70-ECF"/>
    <property type="match status" value="1"/>
</dbReference>
<dbReference type="STRING" id="530564.Psta_1632"/>
<dbReference type="SUPFAM" id="SSF88659">
    <property type="entry name" value="Sigma3 and sigma4 domains of RNA polymerase sigma factors"/>
    <property type="match status" value="1"/>
</dbReference>
<feature type="region of interest" description="Disordered" evidence="5">
    <location>
        <begin position="13"/>
        <end position="33"/>
    </location>
</feature>
<dbReference type="Pfam" id="PF04545">
    <property type="entry name" value="Sigma70_r4"/>
    <property type="match status" value="1"/>
</dbReference>
<feature type="domain" description="RNA polymerase sigma-70 region 4" evidence="7">
    <location>
        <begin position="308"/>
        <end position="360"/>
    </location>
</feature>
<dbReference type="KEGG" id="psl:Psta_1632"/>
<dbReference type="InterPro" id="IPR013325">
    <property type="entry name" value="RNA_pol_sigma_r2"/>
</dbReference>
<evidence type="ECO:0000259" key="7">
    <source>
        <dbReference type="Pfam" id="PF04545"/>
    </source>
</evidence>
<dbReference type="eggNOG" id="COG0568">
    <property type="taxonomic scope" value="Bacteria"/>
</dbReference>
<dbReference type="GO" id="GO:0003677">
    <property type="term" value="F:DNA binding"/>
    <property type="evidence" value="ECO:0007669"/>
    <property type="project" value="UniProtKB-KW"/>
</dbReference>
<dbReference type="HOGENOM" id="CLU_014793_3_6_0"/>
<dbReference type="InterPro" id="IPR000943">
    <property type="entry name" value="RNA_pol_sigma70"/>
</dbReference>
<organism evidence="8 9">
    <name type="scientific">Pirellula staleyi (strain ATCC 27377 / DSM 6068 / ICPB 4128)</name>
    <name type="common">Pirella staleyi</name>
    <dbReference type="NCBI Taxonomy" id="530564"/>
    <lineage>
        <taxon>Bacteria</taxon>
        <taxon>Pseudomonadati</taxon>
        <taxon>Planctomycetota</taxon>
        <taxon>Planctomycetia</taxon>
        <taxon>Pirellulales</taxon>
        <taxon>Pirellulaceae</taxon>
        <taxon>Pirellula</taxon>
    </lineage>
</organism>
<evidence type="ECO:0000256" key="3">
    <source>
        <dbReference type="ARBA" id="ARBA00023125"/>
    </source>
</evidence>
<dbReference type="GO" id="GO:0006352">
    <property type="term" value="P:DNA-templated transcription initiation"/>
    <property type="evidence" value="ECO:0007669"/>
    <property type="project" value="InterPro"/>
</dbReference>
<dbReference type="OrthoDB" id="9780321at2"/>
<feature type="domain" description="RNA polymerase sigma-70 region 2" evidence="6">
    <location>
        <begin position="198"/>
        <end position="264"/>
    </location>
</feature>
<evidence type="ECO:0000256" key="2">
    <source>
        <dbReference type="ARBA" id="ARBA00023082"/>
    </source>
</evidence>
<dbReference type="Proteomes" id="UP000001887">
    <property type="component" value="Chromosome"/>
</dbReference>
<dbReference type="CDD" id="cd06171">
    <property type="entry name" value="Sigma70_r4"/>
    <property type="match status" value="1"/>
</dbReference>
<keyword evidence="1" id="KW-0805">Transcription regulation</keyword>
<dbReference type="InterPro" id="IPR036388">
    <property type="entry name" value="WH-like_DNA-bd_sf"/>
</dbReference>
<dbReference type="EMBL" id="CP001848">
    <property type="protein sequence ID" value="ADB16307.1"/>
    <property type="molecule type" value="Genomic_DNA"/>
</dbReference>
<feature type="compositionally biased region" description="Polar residues" evidence="5">
    <location>
        <begin position="23"/>
        <end position="33"/>
    </location>
</feature>
<keyword evidence="4" id="KW-0804">Transcription</keyword>
<gene>
    <name evidence="8" type="ordered locus">Psta_1632</name>
</gene>
<evidence type="ECO:0000313" key="8">
    <source>
        <dbReference type="EMBL" id="ADB16307.1"/>
    </source>
</evidence>
<name>D2QY93_PIRSD</name>
<sequence>MIIASPIRETVKRKSTSLRRDSLPTQPAKVSTTAKRKLVKNHTEISSQEAVKPVRRKLSKLQHLAALYADRPASIDTSATRDWRTAAKSLASAELDYIHNESFKEPGIDHEILGSMPLDSTSISNWTPGREMPAHLARMCETSLLSPTEERDLFRRMNFAKYTADVLRRKINTDHPDRELIVSIERLIAQALADRNRIVRANLRLVVSIAKKFSDARNSFDDLLSEGITSLLRAVEKFDYDRGFRFSTYATQAVRRTLCRSLQQLMRDRTRFMNAETSLFEDTPEEERPGTMSEARFDELRRALAKMLSKLDPRERSIIRCRFGLDRKEQVQTLQSLAGEFGVCKERVRQLEMRAISKLRSMAEEIDLTPVEEA</sequence>
<keyword evidence="2" id="KW-0731">Sigma factor</keyword>
<keyword evidence="9" id="KW-1185">Reference proteome</keyword>
<accession>D2QY93</accession>
<dbReference type="InterPro" id="IPR007630">
    <property type="entry name" value="RNA_pol_sigma70_r4"/>
</dbReference>
<dbReference type="SUPFAM" id="SSF88946">
    <property type="entry name" value="Sigma2 domain of RNA polymerase sigma factors"/>
    <property type="match status" value="1"/>
</dbReference>
<dbReference type="AlphaFoldDB" id="D2QY93"/>
<evidence type="ECO:0000256" key="5">
    <source>
        <dbReference type="SAM" id="MobiDB-lite"/>
    </source>
</evidence>
<evidence type="ECO:0000256" key="1">
    <source>
        <dbReference type="ARBA" id="ARBA00023015"/>
    </source>
</evidence>
<evidence type="ECO:0000259" key="6">
    <source>
        <dbReference type="Pfam" id="PF04542"/>
    </source>
</evidence>
<dbReference type="Pfam" id="PF04542">
    <property type="entry name" value="Sigma70_r2"/>
    <property type="match status" value="1"/>
</dbReference>
<evidence type="ECO:0000256" key="4">
    <source>
        <dbReference type="ARBA" id="ARBA00023163"/>
    </source>
</evidence>
<evidence type="ECO:0000313" key="9">
    <source>
        <dbReference type="Proteomes" id="UP000001887"/>
    </source>
</evidence>
<dbReference type="InterPro" id="IPR050239">
    <property type="entry name" value="Sigma-70_RNA_pol_init_factors"/>
</dbReference>
<dbReference type="InterPro" id="IPR014284">
    <property type="entry name" value="RNA_pol_sigma-70_dom"/>
</dbReference>